<evidence type="ECO:0000313" key="2">
    <source>
        <dbReference type="EMBL" id="MBD3915543.1"/>
    </source>
</evidence>
<keyword evidence="3" id="KW-1185">Reference proteome</keyword>
<protein>
    <recommendedName>
        <fullName evidence="4">TrbL/VirB6 plasmid conjugal transfer protein</fullName>
    </recommendedName>
</protein>
<feature type="transmembrane region" description="Helical" evidence="1">
    <location>
        <begin position="101"/>
        <end position="125"/>
    </location>
</feature>
<evidence type="ECO:0000313" key="3">
    <source>
        <dbReference type="Proteomes" id="UP000649289"/>
    </source>
</evidence>
<sequence>MGAMGGVDQMAQAGFMMTVAATPLIPVGWACAGSMLPMIGDPDALLEAGMAWLDAAQEIQDGLTANMDLTNSLGSSWQGADYDAFTEKAADLSRQLMVTMALAYAVGVALILAAIAVMIACIIVFVIGLGFALWSAAILFAMATVVGNLGPVEVLMFDANIWALQAESSLMSVNSGLSTTFNVLAGTVTAALAADVGLQIAFGNEEALGDLAQATVLSVPTITAGLASVFFRDSVALGMKPPFSSGIVRGLGVLMGTGVVDPVGDVTEQADPTRG</sequence>
<dbReference type="RefSeq" id="WP_191199877.1">
    <property type="nucleotide sequence ID" value="NZ_BAAAPA010000008.1"/>
</dbReference>
<comment type="caution">
    <text evidence="2">The sequence shown here is derived from an EMBL/GenBank/DDBJ whole genome shotgun (WGS) entry which is preliminary data.</text>
</comment>
<accession>A0ABR8MHY9</accession>
<keyword evidence="1" id="KW-1133">Transmembrane helix</keyword>
<dbReference type="EMBL" id="JACXYY010000005">
    <property type="protein sequence ID" value="MBD3915543.1"/>
    <property type="molecule type" value="Genomic_DNA"/>
</dbReference>
<dbReference type="Gene3D" id="1.10.287.1060">
    <property type="entry name" value="ESAT-6-like"/>
    <property type="match status" value="1"/>
</dbReference>
<dbReference type="InterPro" id="IPR036689">
    <property type="entry name" value="ESAT-6-like_sf"/>
</dbReference>
<evidence type="ECO:0000256" key="1">
    <source>
        <dbReference type="SAM" id="Phobius"/>
    </source>
</evidence>
<gene>
    <name evidence="2" type="ORF">IEZ25_13045</name>
</gene>
<keyword evidence="1" id="KW-0812">Transmembrane</keyword>
<name>A0ABR8MHY9_9ACTN</name>
<proteinExistence type="predicted"/>
<dbReference type="SUPFAM" id="SSF140453">
    <property type="entry name" value="EsxAB dimer-like"/>
    <property type="match status" value="1"/>
</dbReference>
<organism evidence="2 3">
    <name type="scientific">Nocardioides hwasunensis</name>
    <dbReference type="NCBI Taxonomy" id="397258"/>
    <lineage>
        <taxon>Bacteria</taxon>
        <taxon>Bacillati</taxon>
        <taxon>Actinomycetota</taxon>
        <taxon>Actinomycetes</taxon>
        <taxon>Propionibacteriales</taxon>
        <taxon>Nocardioidaceae</taxon>
        <taxon>Nocardioides</taxon>
    </lineage>
</organism>
<keyword evidence="1" id="KW-0472">Membrane</keyword>
<feature type="transmembrane region" description="Helical" evidence="1">
    <location>
        <begin position="131"/>
        <end position="150"/>
    </location>
</feature>
<dbReference type="Proteomes" id="UP000649289">
    <property type="component" value="Unassembled WGS sequence"/>
</dbReference>
<reference evidence="2 3" key="1">
    <citation type="submission" date="2020-09" db="EMBL/GenBank/DDBJ databases">
        <title>novel species in genus Nocardioides.</title>
        <authorList>
            <person name="Zhang G."/>
        </authorList>
    </citation>
    <scope>NUCLEOTIDE SEQUENCE [LARGE SCALE GENOMIC DNA]</scope>
    <source>
        <strain evidence="2 3">19197</strain>
    </source>
</reference>
<evidence type="ECO:0008006" key="4">
    <source>
        <dbReference type="Google" id="ProtNLM"/>
    </source>
</evidence>